<dbReference type="PANTHER" id="PTHR11306:SF68">
    <property type="entry name" value="NPC INTRACELLULAR CHOLESTEROL TRANSPORTER 2"/>
    <property type="match status" value="1"/>
</dbReference>
<gene>
    <name evidence="8" type="ORF">HERILL_LOCUS6820</name>
</gene>
<comment type="similarity">
    <text evidence="2">Belongs to the NPC2 family.</text>
</comment>
<keyword evidence="5" id="KW-1015">Disulfide bond</keyword>
<feature type="transmembrane region" description="Helical" evidence="6">
    <location>
        <begin position="5"/>
        <end position="24"/>
    </location>
</feature>
<evidence type="ECO:0000256" key="2">
    <source>
        <dbReference type="ARBA" id="ARBA00006370"/>
    </source>
</evidence>
<evidence type="ECO:0000256" key="4">
    <source>
        <dbReference type="ARBA" id="ARBA00022729"/>
    </source>
</evidence>
<keyword evidence="6" id="KW-1133">Transmembrane helix</keyword>
<keyword evidence="4" id="KW-0732">Signal</keyword>
<reference evidence="8 9" key="1">
    <citation type="submission" date="2020-11" db="EMBL/GenBank/DDBJ databases">
        <authorList>
            <person name="Wallbank WR R."/>
            <person name="Pardo Diaz C."/>
            <person name="Kozak K."/>
            <person name="Martin S."/>
            <person name="Jiggins C."/>
            <person name="Moest M."/>
            <person name="Warren A I."/>
            <person name="Generalovic N T."/>
            <person name="Byers J.R.P. K."/>
            <person name="Montejo-Kovacevich G."/>
            <person name="Yen C E."/>
        </authorList>
    </citation>
    <scope>NUCLEOTIDE SEQUENCE [LARGE SCALE GENOMIC DNA]</scope>
</reference>
<dbReference type="InterPro" id="IPR014756">
    <property type="entry name" value="Ig_E-set"/>
</dbReference>
<dbReference type="GO" id="GO:0005576">
    <property type="term" value="C:extracellular region"/>
    <property type="evidence" value="ECO:0007669"/>
    <property type="project" value="UniProtKB-SubCell"/>
</dbReference>
<keyword evidence="9" id="KW-1185">Reference proteome</keyword>
<evidence type="ECO:0000313" key="8">
    <source>
        <dbReference type="EMBL" id="CAD7083895.1"/>
    </source>
</evidence>
<sequence length="203" mass="22622">MIRAYINLLFAAFMETYILMNHLLPRNVSYWISYLNRLSTNYLNHEMTFWNTILIACVLIASTFGTVVEQCPGGTPKIDPADVSLTKCNNPPCILKRRTTVGIELKLRPDKDIKHLTTSVQGIIADLPLPFIGVDGTSACDNVYSEDGSTKVGCPLKAGGTYLYKNSFPVLQIYPAVSLKVHWALQGPNQRDVICFEVPARIK</sequence>
<evidence type="ECO:0000256" key="5">
    <source>
        <dbReference type="ARBA" id="ARBA00023157"/>
    </source>
</evidence>
<evidence type="ECO:0000256" key="3">
    <source>
        <dbReference type="ARBA" id="ARBA00022525"/>
    </source>
</evidence>
<keyword evidence="6" id="KW-0812">Transmembrane</keyword>
<protein>
    <recommendedName>
        <fullName evidence="7">MD-2-related lipid-recognition domain-containing protein</fullName>
    </recommendedName>
</protein>
<dbReference type="GO" id="GO:0032934">
    <property type="term" value="F:sterol binding"/>
    <property type="evidence" value="ECO:0007669"/>
    <property type="project" value="InterPro"/>
</dbReference>
<dbReference type="Gene3D" id="2.60.40.770">
    <property type="match status" value="1"/>
</dbReference>
<dbReference type="OrthoDB" id="6332846at2759"/>
<dbReference type="SUPFAM" id="SSF81296">
    <property type="entry name" value="E set domains"/>
    <property type="match status" value="1"/>
</dbReference>
<dbReference type="InParanoid" id="A0A7R8YTQ6"/>
<dbReference type="PANTHER" id="PTHR11306">
    <property type="entry name" value="NIEMANN PICK TYPE C2 PROTEIN NPC2-RELATED"/>
    <property type="match status" value="1"/>
</dbReference>
<evidence type="ECO:0000313" key="9">
    <source>
        <dbReference type="Proteomes" id="UP000594454"/>
    </source>
</evidence>
<dbReference type="GO" id="GO:0032367">
    <property type="term" value="P:intracellular cholesterol transport"/>
    <property type="evidence" value="ECO:0007669"/>
    <property type="project" value="InterPro"/>
</dbReference>
<accession>A0A7R8YTQ6</accession>
<dbReference type="FunCoup" id="A0A7R8YTQ6">
    <property type="interactions" value="147"/>
</dbReference>
<feature type="domain" description="MD-2-related lipid-recognition" evidence="7">
    <location>
        <begin position="68"/>
        <end position="200"/>
    </location>
</feature>
<name>A0A7R8YTQ6_HERIL</name>
<keyword evidence="6" id="KW-0472">Membrane</keyword>
<dbReference type="Proteomes" id="UP000594454">
    <property type="component" value="Chromosome 3"/>
</dbReference>
<keyword evidence="3" id="KW-0964">Secreted</keyword>
<dbReference type="InterPro" id="IPR033916">
    <property type="entry name" value="ML_Npc2-like"/>
</dbReference>
<evidence type="ECO:0000256" key="1">
    <source>
        <dbReference type="ARBA" id="ARBA00004613"/>
    </source>
</evidence>
<evidence type="ECO:0000256" key="6">
    <source>
        <dbReference type="SAM" id="Phobius"/>
    </source>
</evidence>
<dbReference type="AlphaFoldDB" id="A0A7R8YTQ6"/>
<dbReference type="SMART" id="SM00737">
    <property type="entry name" value="ML"/>
    <property type="match status" value="1"/>
</dbReference>
<feature type="transmembrane region" description="Helical" evidence="6">
    <location>
        <begin position="48"/>
        <end position="68"/>
    </location>
</feature>
<dbReference type="InterPro" id="IPR039670">
    <property type="entry name" value="NPC2-like"/>
</dbReference>
<comment type="subcellular location">
    <subcellularLocation>
        <location evidence="1">Secreted</location>
    </subcellularLocation>
</comment>
<dbReference type="EMBL" id="LR899011">
    <property type="protein sequence ID" value="CAD7083895.1"/>
    <property type="molecule type" value="Genomic_DNA"/>
</dbReference>
<dbReference type="Pfam" id="PF02221">
    <property type="entry name" value="E1_DerP2_DerF2"/>
    <property type="match status" value="1"/>
</dbReference>
<dbReference type="FunFam" id="2.60.40.770:FF:000001">
    <property type="entry name" value="NPC intracellular cholesterol transporter 2"/>
    <property type="match status" value="1"/>
</dbReference>
<dbReference type="InterPro" id="IPR003172">
    <property type="entry name" value="ML_dom"/>
</dbReference>
<evidence type="ECO:0000259" key="7">
    <source>
        <dbReference type="SMART" id="SM00737"/>
    </source>
</evidence>
<dbReference type="CDD" id="cd00916">
    <property type="entry name" value="Npc2_like"/>
    <property type="match status" value="1"/>
</dbReference>
<proteinExistence type="inferred from homology"/>
<organism evidence="8 9">
    <name type="scientific">Hermetia illucens</name>
    <name type="common">Black soldier fly</name>
    <dbReference type="NCBI Taxonomy" id="343691"/>
    <lineage>
        <taxon>Eukaryota</taxon>
        <taxon>Metazoa</taxon>
        <taxon>Ecdysozoa</taxon>
        <taxon>Arthropoda</taxon>
        <taxon>Hexapoda</taxon>
        <taxon>Insecta</taxon>
        <taxon>Pterygota</taxon>
        <taxon>Neoptera</taxon>
        <taxon>Endopterygota</taxon>
        <taxon>Diptera</taxon>
        <taxon>Brachycera</taxon>
        <taxon>Stratiomyomorpha</taxon>
        <taxon>Stratiomyidae</taxon>
        <taxon>Hermetiinae</taxon>
        <taxon>Hermetia</taxon>
    </lineage>
</organism>